<sequence>MCIKKKKVVKKSRHIRYMKKRCAEKSSSWLTCISVWELRELQLEQPQLEPPPPAPDRSSSRMSDM</sequence>
<dbReference type="AlphaFoldDB" id="A0A0V1FS46"/>
<dbReference type="EMBL" id="JYDT01000037">
    <property type="protein sequence ID" value="KRY88870.1"/>
    <property type="molecule type" value="Genomic_DNA"/>
</dbReference>
<evidence type="ECO:0000313" key="3">
    <source>
        <dbReference type="Proteomes" id="UP000054995"/>
    </source>
</evidence>
<name>A0A0V1FS46_TRIPS</name>
<accession>A0A0V1FS46</accession>
<evidence type="ECO:0000256" key="1">
    <source>
        <dbReference type="SAM" id="MobiDB-lite"/>
    </source>
</evidence>
<keyword evidence="3" id="KW-1185">Reference proteome</keyword>
<organism evidence="2 3">
    <name type="scientific">Trichinella pseudospiralis</name>
    <name type="common">Parasitic roundworm</name>
    <dbReference type="NCBI Taxonomy" id="6337"/>
    <lineage>
        <taxon>Eukaryota</taxon>
        <taxon>Metazoa</taxon>
        <taxon>Ecdysozoa</taxon>
        <taxon>Nematoda</taxon>
        <taxon>Enoplea</taxon>
        <taxon>Dorylaimia</taxon>
        <taxon>Trichinellida</taxon>
        <taxon>Trichinellidae</taxon>
        <taxon>Trichinella</taxon>
    </lineage>
</organism>
<reference evidence="2 3" key="1">
    <citation type="submission" date="2015-01" db="EMBL/GenBank/DDBJ databases">
        <title>Evolution of Trichinella species and genotypes.</title>
        <authorList>
            <person name="Korhonen P.K."/>
            <person name="Edoardo P."/>
            <person name="Giuseppe L.R."/>
            <person name="Gasser R.B."/>
        </authorList>
    </citation>
    <scope>NUCLEOTIDE SEQUENCE [LARGE SCALE GENOMIC DNA]</scope>
    <source>
        <strain evidence="2">ISS470</strain>
    </source>
</reference>
<dbReference type="Proteomes" id="UP000054995">
    <property type="component" value="Unassembled WGS sequence"/>
</dbReference>
<feature type="region of interest" description="Disordered" evidence="1">
    <location>
        <begin position="44"/>
        <end position="65"/>
    </location>
</feature>
<proteinExistence type="predicted"/>
<evidence type="ECO:0000313" key="2">
    <source>
        <dbReference type="EMBL" id="KRY88870.1"/>
    </source>
</evidence>
<gene>
    <name evidence="2" type="ORF">T4D_3343</name>
</gene>
<protein>
    <submittedName>
        <fullName evidence="2">Uncharacterized protein</fullName>
    </submittedName>
</protein>
<comment type="caution">
    <text evidence="2">The sequence shown here is derived from an EMBL/GenBank/DDBJ whole genome shotgun (WGS) entry which is preliminary data.</text>
</comment>
<feature type="compositionally biased region" description="Low complexity" evidence="1">
    <location>
        <begin position="56"/>
        <end position="65"/>
    </location>
</feature>